<evidence type="ECO:0000313" key="2">
    <source>
        <dbReference type="Proteomes" id="UP001527090"/>
    </source>
</evidence>
<comment type="caution">
    <text evidence="1">The sequence shown here is derived from an EMBL/GenBank/DDBJ whole genome shotgun (WGS) entry which is preliminary data.</text>
</comment>
<dbReference type="EMBL" id="JAMDLY010000023">
    <property type="protein sequence ID" value="MCY9532904.1"/>
    <property type="molecule type" value="Genomic_DNA"/>
</dbReference>
<dbReference type="RefSeq" id="WP_152521952.1">
    <property type="nucleotide sequence ID" value="NZ_JAMDLY010000023.1"/>
</dbReference>
<dbReference type="Proteomes" id="UP001527090">
    <property type="component" value="Unassembled WGS sequence"/>
</dbReference>
<evidence type="ECO:0000313" key="1">
    <source>
        <dbReference type="EMBL" id="MCY9532904.1"/>
    </source>
</evidence>
<gene>
    <name evidence="1" type="ORF">M5X04_26710</name>
</gene>
<organism evidence="1 2">
    <name type="scientific">Paenibacillus alvei</name>
    <name type="common">Bacillus alvei</name>
    <dbReference type="NCBI Taxonomy" id="44250"/>
    <lineage>
        <taxon>Bacteria</taxon>
        <taxon>Bacillati</taxon>
        <taxon>Bacillota</taxon>
        <taxon>Bacilli</taxon>
        <taxon>Bacillales</taxon>
        <taxon>Paenibacillaceae</taxon>
        <taxon>Paenibacillus</taxon>
    </lineage>
</organism>
<keyword evidence="2" id="KW-1185">Reference proteome</keyword>
<accession>A0ABT4EGM7</accession>
<proteinExistence type="predicted"/>
<protein>
    <submittedName>
        <fullName evidence="1">Uncharacterized protein</fullName>
    </submittedName>
</protein>
<sequence>MKNIETILKDGAMTAAILPDIIQIEIGDWKKSKKREWMITGENYYKNETDILERVRIAIGASGAQ</sequence>
<name>A0ABT4EGM7_PAEAL</name>
<reference evidence="1 2" key="1">
    <citation type="submission" date="2022-05" db="EMBL/GenBank/DDBJ databases">
        <title>Genome Sequencing of Bee-Associated Microbes.</title>
        <authorList>
            <person name="Dunlap C."/>
        </authorList>
    </citation>
    <scope>NUCLEOTIDE SEQUENCE [LARGE SCALE GENOMIC DNA]</scope>
    <source>
        <strain evidence="1 2">NRRL NRS-750</strain>
    </source>
</reference>